<accession>A0ABX1JCK4</accession>
<evidence type="ECO:0000256" key="2">
    <source>
        <dbReference type="ARBA" id="ARBA00022643"/>
    </source>
</evidence>
<dbReference type="InterPro" id="IPR019921">
    <property type="entry name" value="Lucif-like_OxRdtase_Rv2161c"/>
</dbReference>
<organism evidence="6 7">
    <name type="scientific">Amycolatopsis acididurans</name>
    <dbReference type="NCBI Taxonomy" id="2724524"/>
    <lineage>
        <taxon>Bacteria</taxon>
        <taxon>Bacillati</taxon>
        <taxon>Actinomycetota</taxon>
        <taxon>Actinomycetes</taxon>
        <taxon>Pseudonocardiales</taxon>
        <taxon>Pseudonocardiaceae</taxon>
        <taxon>Amycolatopsis</taxon>
    </lineage>
</organism>
<dbReference type="EC" id="1.-.-.-" evidence="6"/>
<dbReference type="SUPFAM" id="SSF51679">
    <property type="entry name" value="Bacterial luciferase-like"/>
    <property type="match status" value="1"/>
</dbReference>
<dbReference type="NCBIfam" id="TIGR03619">
    <property type="entry name" value="F420_Rv2161c"/>
    <property type="match status" value="1"/>
</dbReference>
<evidence type="ECO:0000256" key="4">
    <source>
        <dbReference type="ARBA" id="ARBA00023033"/>
    </source>
</evidence>
<sequence>MKIGIHLPQWGPSASRVGVLDVARTAESAGFDSVWVADHIVYPSKSASTYPYRSAGLPFTAEDGFLEALTTLAVVAGATERIGLGTSVLVLPMREPLLAAKTIASLDVLSEGRVSIAVGAGWWREEFAAVGAPFAGRGERFDEQLRLLRRLWTTGAGSGEREYRFDEVTCRPLPVQSGGPRLWIGGTGPVSLRRAARLGDGWHAVGRDIDALVRGRQEVERLAREYGRDPNTLAMSTSTGLGRSPAHTHERLLALRQAGLDQVVVNAGGPDASASTICREIEVFASKVSPALAPEAAISGSPEGAA</sequence>
<evidence type="ECO:0000259" key="5">
    <source>
        <dbReference type="Pfam" id="PF00296"/>
    </source>
</evidence>
<evidence type="ECO:0000256" key="3">
    <source>
        <dbReference type="ARBA" id="ARBA00023002"/>
    </source>
</evidence>
<dbReference type="RefSeq" id="WP_168519152.1">
    <property type="nucleotide sequence ID" value="NZ_JAAXLS010000020.1"/>
</dbReference>
<proteinExistence type="predicted"/>
<dbReference type="PANTHER" id="PTHR42847">
    <property type="entry name" value="ALKANESULFONATE MONOOXYGENASE"/>
    <property type="match status" value="1"/>
</dbReference>
<dbReference type="EMBL" id="JAAXLS010000020">
    <property type="protein sequence ID" value="NKQ56110.1"/>
    <property type="molecule type" value="Genomic_DNA"/>
</dbReference>
<evidence type="ECO:0000256" key="1">
    <source>
        <dbReference type="ARBA" id="ARBA00022630"/>
    </source>
</evidence>
<dbReference type="InterPro" id="IPR036661">
    <property type="entry name" value="Luciferase-like_sf"/>
</dbReference>
<evidence type="ECO:0000313" key="7">
    <source>
        <dbReference type="Proteomes" id="UP000715441"/>
    </source>
</evidence>
<keyword evidence="2" id="KW-0288">FMN</keyword>
<evidence type="ECO:0000313" key="6">
    <source>
        <dbReference type="EMBL" id="NKQ56110.1"/>
    </source>
</evidence>
<keyword evidence="7" id="KW-1185">Reference proteome</keyword>
<comment type="caution">
    <text evidence="6">The sequence shown here is derived from an EMBL/GenBank/DDBJ whole genome shotgun (WGS) entry which is preliminary data.</text>
</comment>
<dbReference type="InterPro" id="IPR011251">
    <property type="entry name" value="Luciferase-like_dom"/>
</dbReference>
<dbReference type="Pfam" id="PF00296">
    <property type="entry name" value="Bac_luciferase"/>
    <property type="match status" value="1"/>
</dbReference>
<name>A0ABX1JCK4_9PSEU</name>
<protein>
    <submittedName>
        <fullName evidence="6">TIGR03619 family F420-dependent LLM class oxidoreductase</fullName>
        <ecNumber evidence="6">1.-.-.-</ecNumber>
    </submittedName>
</protein>
<dbReference type="Gene3D" id="3.20.20.30">
    <property type="entry name" value="Luciferase-like domain"/>
    <property type="match status" value="1"/>
</dbReference>
<keyword evidence="4" id="KW-0503">Monooxygenase</keyword>
<dbReference type="PANTHER" id="PTHR42847:SF8">
    <property type="entry name" value="CONSERVED PROTEIN"/>
    <property type="match status" value="1"/>
</dbReference>
<reference evidence="6 7" key="1">
    <citation type="submission" date="2020-04" db="EMBL/GenBank/DDBJ databases">
        <title>Novel species.</title>
        <authorList>
            <person name="Teo W.F.A."/>
            <person name="Lipun K."/>
            <person name="Srisuk N."/>
            <person name="Duangmal K."/>
        </authorList>
    </citation>
    <scope>NUCLEOTIDE SEQUENCE [LARGE SCALE GENOMIC DNA]</scope>
    <source>
        <strain evidence="6 7">K13G38</strain>
    </source>
</reference>
<keyword evidence="3 6" id="KW-0560">Oxidoreductase</keyword>
<dbReference type="Proteomes" id="UP000715441">
    <property type="component" value="Unassembled WGS sequence"/>
</dbReference>
<feature type="domain" description="Luciferase-like" evidence="5">
    <location>
        <begin position="19"/>
        <end position="252"/>
    </location>
</feature>
<keyword evidence="1" id="KW-0285">Flavoprotein</keyword>
<dbReference type="InterPro" id="IPR050172">
    <property type="entry name" value="SsuD_RutA_monooxygenase"/>
</dbReference>
<gene>
    <name evidence="6" type="ORF">HFP15_24845</name>
</gene>
<dbReference type="GO" id="GO:0016491">
    <property type="term" value="F:oxidoreductase activity"/>
    <property type="evidence" value="ECO:0007669"/>
    <property type="project" value="UniProtKB-KW"/>
</dbReference>